<evidence type="ECO:0000313" key="4">
    <source>
        <dbReference type="Proteomes" id="UP000623129"/>
    </source>
</evidence>
<evidence type="ECO:0000256" key="1">
    <source>
        <dbReference type="ARBA" id="ARBA00004906"/>
    </source>
</evidence>
<dbReference type="PANTHER" id="PTHR26379:SF187">
    <property type="entry name" value="OS07G0655300 PROTEIN"/>
    <property type="match status" value="1"/>
</dbReference>
<evidence type="ECO:0000259" key="2">
    <source>
        <dbReference type="PROSITE" id="PS50097"/>
    </source>
</evidence>
<protein>
    <submittedName>
        <fullName evidence="3">BTB/POZ and MATH domain-containing protein 1-like protein</fullName>
    </submittedName>
</protein>
<accession>A0A833VI06</accession>
<name>A0A833VI06_9POAL</name>
<comment type="caution">
    <text evidence="3">The sequence shown here is derived from an EMBL/GenBank/DDBJ whole genome shotgun (WGS) entry which is preliminary data.</text>
</comment>
<dbReference type="Pfam" id="PF00651">
    <property type="entry name" value="BTB"/>
    <property type="match status" value="1"/>
</dbReference>
<keyword evidence="4" id="KW-1185">Reference proteome</keyword>
<proteinExistence type="predicted"/>
<dbReference type="EMBL" id="SWLB01000004">
    <property type="protein sequence ID" value="KAF3339161.1"/>
    <property type="molecule type" value="Genomic_DNA"/>
</dbReference>
<dbReference type="PROSITE" id="PS50097">
    <property type="entry name" value="BTB"/>
    <property type="match status" value="1"/>
</dbReference>
<dbReference type="PANTHER" id="PTHR26379">
    <property type="entry name" value="BTB/POZ AND MATH DOMAIN-CONTAINING PROTEIN 1"/>
    <property type="match status" value="1"/>
</dbReference>
<dbReference type="AlphaFoldDB" id="A0A833VI06"/>
<dbReference type="InterPro" id="IPR011333">
    <property type="entry name" value="SKP1/BTB/POZ_sf"/>
</dbReference>
<feature type="domain" description="BTB" evidence="2">
    <location>
        <begin position="92"/>
        <end position="161"/>
    </location>
</feature>
<dbReference type="SUPFAM" id="SSF54695">
    <property type="entry name" value="POZ domain"/>
    <property type="match status" value="1"/>
</dbReference>
<dbReference type="Proteomes" id="UP000623129">
    <property type="component" value="Unassembled WGS sequence"/>
</dbReference>
<gene>
    <name evidence="3" type="ORF">FCM35_KLT16632</name>
</gene>
<dbReference type="Gene3D" id="3.30.710.10">
    <property type="entry name" value="Potassium Channel Kv1.1, Chain A"/>
    <property type="match status" value="1"/>
</dbReference>
<organism evidence="3 4">
    <name type="scientific">Carex littledalei</name>
    <dbReference type="NCBI Taxonomy" id="544730"/>
    <lineage>
        <taxon>Eukaryota</taxon>
        <taxon>Viridiplantae</taxon>
        <taxon>Streptophyta</taxon>
        <taxon>Embryophyta</taxon>
        <taxon>Tracheophyta</taxon>
        <taxon>Spermatophyta</taxon>
        <taxon>Magnoliopsida</taxon>
        <taxon>Liliopsida</taxon>
        <taxon>Poales</taxon>
        <taxon>Cyperaceae</taxon>
        <taxon>Cyperoideae</taxon>
        <taxon>Cariceae</taxon>
        <taxon>Carex</taxon>
        <taxon>Carex subgen. Euthyceras</taxon>
    </lineage>
</organism>
<dbReference type="InterPro" id="IPR045005">
    <property type="entry name" value="BPM1-6"/>
</dbReference>
<dbReference type="InterPro" id="IPR000210">
    <property type="entry name" value="BTB/POZ_dom"/>
</dbReference>
<comment type="pathway">
    <text evidence="1">Protein modification; protein ubiquitination.</text>
</comment>
<dbReference type="GO" id="GO:0016567">
    <property type="term" value="P:protein ubiquitination"/>
    <property type="evidence" value="ECO:0007669"/>
    <property type="project" value="InterPro"/>
</dbReference>
<evidence type="ECO:0000313" key="3">
    <source>
        <dbReference type="EMBL" id="KAF3339161.1"/>
    </source>
</evidence>
<reference evidence="3" key="1">
    <citation type="submission" date="2020-01" db="EMBL/GenBank/DDBJ databases">
        <title>Genome sequence of Kobresia littledalei, the first chromosome-level genome in the family Cyperaceae.</title>
        <authorList>
            <person name="Qu G."/>
        </authorList>
    </citation>
    <scope>NUCLEOTIDE SEQUENCE</scope>
    <source>
        <strain evidence="3">C.B.Clarke</strain>
        <tissue evidence="3">Leaf</tissue>
    </source>
</reference>
<dbReference type="SMART" id="SM00225">
    <property type="entry name" value="BTB"/>
    <property type="match status" value="1"/>
</dbReference>
<dbReference type="OrthoDB" id="6359816at2759"/>
<sequence length="246" mass="27494">MAPCEEGNNFTASVCVNRLRGTGESGVVVGIESGFKFFITHFQLETQYVRDDCFTVHCSISQVLESTKVPVPAPALNLRHHLGNLLKSGVGADVNFQVKGEIFRAHRCVLAARSPVFHAQFFRPMSEKSYDIEPIKIKDVEPMAFKGLLNFIYTDLVPEIDTAADGEPMERSDSVKLTQHLLVAADRFLVDDLYNFAEERLCERISADTVETTYALAEQYNLHRLKAACIKSGVMPINLFSKMLIC</sequence>
<dbReference type="SUPFAM" id="SSF49599">
    <property type="entry name" value="TRAF domain-like"/>
    <property type="match status" value="1"/>
</dbReference>